<dbReference type="STRING" id="1707952.A6A03_02280"/>
<feature type="transmembrane region" description="Helical" evidence="5">
    <location>
        <begin position="98"/>
        <end position="126"/>
    </location>
</feature>
<dbReference type="EMBL" id="LWQS01000060">
    <property type="protein sequence ID" value="OAN45002.1"/>
    <property type="molecule type" value="Genomic_DNA"/>
</dbReference>
<dbReference type="OrthoDB" id="9803632at2"/>
<feature type="transmembrane region" description="Helical" evidence="5">
    <location>
        <begin position="132"/>
        <end position="150"/>
    </location>
</feature>
<feature type="transmembrane region" description="Helical" evidence="5">
    <location>
        <begin position="232"/>
        <end position="251"/>
    </location>
</feature>
<dbReference type="Proteomes" id="UP000078287">
    <property type="component" value="Unassembled WGS sequence"/>
</dbReference>
<keyword evidence="2 5" id="KW-0812">Transmembrane</keyword>
<protein>
    <submittedName>
        <fullName evidence="6">Phosphoribose diphosphate--decaprenyl-phosphate phosphoribosyltransferase</fullName>
    </submittedName>
</protein>
<dbReference type="InterPro" id="IPR039653">
    <property type="entry name" value="Prenyltransferase"/>
</dbReference>
<evidence type="ECO:0000256" key="5">
    <source>
        <dbReference type="SAM" id="Phobius"/>
    </source>
</evidence>
<dbReference type="Gene3D" id="1.10.357.140">
    <property type="entry name" value="UbiA prenyltransferase"/>
    <property type="match status" value="1"/>
</dbReference>
<dbReference type="PANTHER" id="PTHR11048:SF5">
    <property type="entry name" value="DECAPRENYL-PHOSPHATE PHOSPHORIBOSYLTRANSFERASE"/>
    <property type="match status" value="1"/>
</dbReference>
<reference evidence="6 7" key="1">
    <citation type="submission" date="2016-04" db="EMBL/GenBank/DDBJ databases">
        <title>Chloroflexus islandicus sp. nov., a thermophilic filamentous anoxygenic phototrophic bacterium from geyser Strokkur (Iceland).</title>
        <authorList>
            <person name="Gaisin V.A."/>
            <person name="Kalashnikov A.M."/>
            <person name="Sukhacheva M.V."/>
            <person name="Grouzdev D.S."/>
            <person name="Ivanov T.M."/>
            <person name="Kuznetsov B."/>
            <person name="Gorlenko V.M."/>
        </authorList>
    </citation>
    <scope>NUCLEOTIDE SEQUENCE [LARGE SCALE GENOMIC DNA]</scope>
    <source>
        <strain evidence="7">isl-2</strain>
    </source>
</reference>
<dbReference type="RefSeq" id="WP_066788288.1">
    <property type="nucleotide sequence ID" value="NZ_LWQS01000060.1"/>
</dbReference>
<evidence type="ECO:0000256" key="4">
    <source>
        <dbReference type="ARBA" id="ARBA00023136"/>
    </source>
</evidence>
<feature type="transmembrane region" description="Helical" evidence="5">
    <location>
        <begin position="257"/>
        <end position="276"/>
    </location>
</feature>
<keyword evidence="6" id="KW-0328">Glycosyltransferase</keyword>
<keyword evidence="4 5" id="KW-0472">Membrane</keyword>
<comment type="subcellular location">
    <subcellularLocation>
        <location evidence="1">Membrane</location>
        <topology evidence="1">Multi-pass membrane protein</topology>
    </subcellularLocation>
</comment>
<proteinExistence type="predicted"/>
<organism evidence="6 7">
    <name type="scientific">Chloroflexus islandicus</name>
    <dbReference type="NCBI Taxonomy" id="1707952"/>
    <lineage>
        <taxon>Bacteria</taxon>
        <taxon>Bacillati</taxon>
        <taxon>Chloroflexota</taxon>
        <taxon>Chloroflexia</taxon>
        <taxon>Chloroflexales</taxon>
        <taxon>Chloroflexineae</taxon>
        <taxon>Chloroflexaceae</taxon>
        <taxon>Chloroflexus</taxon>
    </lineage>
</organism>
<dbReference type="NCBIfam" id="NF008977">
    <property type="entry name" value="PRK12324.1-2"/>
    <property type="match status" value="1"/>
</dbReference>
<keyword evidence="6" id="KW-0808">Transferase</keyword>
<gene>
    <name evidence="6" type="ORF">A6A03_02280</name>
</gene>
<feature type="transmembrane region" description="Helical" evidence="5">
    <location>
        <begin position="297"/>
        <end position="315"/>
    </location>
</feature>
<dbReference type="GO" id="GO:0009247">
    <property type="term" value="P:glycolipid biosynthetic process"/>
    <property type="evidence" value="ECO:0007669"/>
    <property type="project" value="TreeGrafter"/>
</dbReference>
<comment type="caution">
    <text evidence="6">The sequence shown here is derived from an EMBL/GenBank/DDBJ whole genome shotgun (WGS) entry which is preliminary data.</text>
</comment>
<accession>A0A178M8D2</accession>
<evidence type="ECO:0000313" key="7">
    <source>
        <dbReference type="Proteomes" id="UP000078287"/>
    </source>
</evidence>
<dbReference type="InterPro" id="IPR000537">
    <property type="entry name" value="UbiA_prenyltransferase"/>
</dbReference>
<dbReference type="NCBIfam" id="NF008978">
    <property type="entry name" value="PRK12324.1-4"/>
    <property type="match status" value="1"/>
</dbReference>
<evidence type="ECO:0000256" key="3">
    <source>
        <dbReference type="ARBA" id="ARBA00022989"/>
    </source>
</evidence>
<name>A0A178M8D2_9CHLR</name>
<feature type="transmembrane region" description="Helical" evidence="5">
    <location>
        <begin position="33"/>
        <end position="52"/>
    </location>
</feature>
<evidence type="ECO:0000313" key="6">
    <source>
        <dbReference type="EMBL" id="OAN45002.1"/>
    </source>
</evidence>
<dbReference type="GO" id="GO:0005886">
    <property type="term" value="C:plasma membrane"/>
    <property type="evidence" value="ECO:0007669"/>
    <property type="project" value="TreeGrafter"/>
</dbReference>
<feature type="transmembrane region" description="Helical" evidence="5">
    <location>
        <begin position="58"/>
        <end position="78"/>
    </location>
</feature>
<evidence type="ECO:0000256" key="1">
    <source>
        <dbReference type="ARBA" id="ARBA00004141"/>
    </source>
</evidence>
<keyword evidence="7" id="KW-1185">Reference proteome</keyword>
<dbReference type="AlphaFoldDB" id="A0A178M8D2"/>
<dbReference type="PANTHER" id="PTHR11048">
    <property type="entry name" value="PRENYLTRANSFERASES"/>
    <property type="match status" value="1"/>
</dbReference>
<dbReference type="InterPro" id="IPR044878">
    <property type="entry name" value="UbiA_sf"/>
</dbReference>
<feature type="transmembrane region" description="Helical" evidence="5">
    <location>
        <begin position="155"/>
        <end position="175"/>
    </location>
</feature>
<dbReference type="GO" id="GO:0016765">
    <property type="term" value="F:transferase activity, transferring alkyl or aryl (other than methyl) groups"/>
    <property type="evidence" value="ECO:0007669"/>
    <property type="project" value="InterPro"/>
</dbReference>
<dbReference type="GO" id="GO:0016757">
    <property type="term" value="F:glycosyltransferase activity"/>
    <property type="evidence" value="ECO:0007669"/>
    <property type="project" value="UniProtKB-KW"/>
</dbReference>
<dbReference type="Pfam" id="PF01040">
    <property type="entry name" value="UbiA"/>
    <property type="match status" value="1"/>
</dbReference>
<feature type="transmembrane region" description="Helical" evidence="5">
    <location>
        <begin position="181"/>
        <end position="198"/>
    </location>
</feature>
<evidence type="ECO:0000256" key="2">
    <source>
        <dbReference type="ARBA" id="ARBA00022692"/>
    </source>
</evidence>
<sequence>MNNLSGTQSIERAAPLSIRSLRALVRTMRPRQWIKNVFVFAAIAFSEGRLWYHQPLELLRVIGAFVAFSMAASAIYLINDLVDIEKDRAHPKKRHRPLAAGLLSPTVAAVTAAVLIVSVFPFAVWLDGDLDFALVLAIYVVVQGFLYSYWLKNVVIFDILIIAAGFILRAVAGAAVIDIVITPWLIVCMGLLALFLGIGKRRHELKLLEDGAGNHRRILEEYSIPLLDQMQAIVTASIVMAYSMTAFSAPVAPQKPFPMLMITIPFVVYAIFRYLYLIYQRDGGGAPEELVLQDRPLALSIILWGLTVLGVLIIFPS</sequence>
<keyword evidence="3 5" id="KW-1133">Transmembrane helix</keyword>
<dbReference type="CDD" id="cd13963">
    <property type="entry name" value="PT_UbiA_2"/>
    <property type="match status" value="1"/>
</dbReference>